<proteinExistence type="predicted"/>
<name>A0A1E7EPU0_9STRA</name>
<evidence type="ECO:0000313" key="2">
    <source>
        <dbReference type="Proteomes" id="UP000095751"/>
    </source>
</evidence>
<reference evidence="1 2" key="1">
    <citation type="submission" date="2016-09" db="EMBL/GenBank/DDBJ databases">
        <title>Extensive genetic diversity and differential bi-allelic expression allows diatom success in the polar Southern Ocean.</title>
        <authorList>
            <consortium name="DOE Joint Genome Institute"/>
            <person name="Mock T."/>
            <person name="Otillar R.P."/>
            <person name="Strauss J."/>
            <person name="Dupont C."/>
            <person name="Frickenhaus S."/>
            <person name="Maumus F."/>
            <person name="Mcmullan M."/>
            <person name="Sanges R."/>
            <person name="Schmutz J."/>
            <person name="Toseland A."/>
            <person name="Valas R."/>
            <person name="Veluchamy A."/>
            <person name="Ward B.J."/>
            <person name="Allen A."/>
            <person name="Barry K."/>
            <person name="Falciatore A."/>
            <person name="Ferrante M."/>
            <person name="Fortunato A.E."/>
            <person name="Gloeckner G."/>
            <person name="Gruber A."/>
            <person name="Hipkin R."/>
            <person name="Janech M."/>
            <person name="Kroth P."/>
            <person name="Leese F."/>
            <person name="Lindquist E."/>
            <person name="Lyon B.R."/>
            <person name="Martin J."/>
            <person name="Mayer C."/>
            <person name="Parker M."/>
            <person name="Quesneville H."/>
            <person name="Raymond J."/>
            <person name="Uhlig C."/>
            <person name="Valentin K.U."/>
            <person name="Worden A.Z."/>
            <person name="Armbrust E.V."/>
            <person name="Bowler C."/>
            <person name="Green B."/>
            <person name="Moulton V."/>
            <person name="Van Oosterhout C."/>
            <person name="Grigoriev I."/>
        </authorList>
    </citation>
    <scope>NUCLEOTIDE SEQUENCE [LARGE SCALE GENOMIC DNA]</scope>
    <source>
        <strain evidence="1 2">CCMP1102</strain>
    </source>
</reference>
<dbReference type="OrthoDB" id="199415at2759"/>
<keyword evidence="2" id="KW-1185">Reference proteome</keyword>
<dbReference type="EMBL" id="KV784385">
    <property type="protein sequence ID" value="OEU07553.1"/>
    <property type="molecule type" value="Genomic_DNA"/>
</dbReference>
<dbReference type="AlphaFoldDB" id="A0A1E7EPU0"/>
<evidence type="ECO:0000313" key="1">
    <source>
        <dbReference type="EMBL" id="OEU07553.1"/>
    </source>
</evidence>
<accession>A0A1E7EPU0</accession>
<dbReference type="Proteomes" id="UP000095751">
    <property type="component" value="Unassembled WGS sequence"/>
</dbReference>
<sequence length="183" mass="20077">MTMKIRHDEMICYSIIRRAAVSMLMVFLLAVTVSAFQYMPSSGVSMGFSPRSTASSSSPPSLLPSAYSLSLVTDNNRRRRQDDTSRRVSLSMAQVSQQEAQKAIDTVVKALQKDSSAKSELGKLNKVENVLGFGMPKPGRIAVRFNASFQKSGGGLSGIKLGEEEETRKRMIVVVAVVLWWGK</sequence>
<protein>
    <submittedName>
        <fullName evidence="1">Uncharacterized protein</fullName>
    </submittedName>
</protein>
<dbReference type="InParanoid" id="A0A1E7EPU0"/>
<dbReference type="KEGG" id="fcy:FRACYDRAFT_250976"/>
<gene>
    <name evidence="1" type="ORF">FRACYDRAFT_250976</name>
</gene>
<organism evidence="1 2">
    <name type="scientific">Fragilariopsis cylindrus CCMP1102</name>
    <dbReference type="NCBI Taxonomy" id="635003"/>
    <lineage>
        <taxon>Eukaryota</taxon>
        <taxon>Sar</taxon>
        <taxon>Stramenopiles</taxon>
        <taxon>Ochrophyta</taxon>
        <taxon>Bacillariophyta</taxon>
        <taxon>Bacillariophyceae</taxon>
        <taxon>Bacillariophycidae</taxon>
        <taxon>Bacillariales</taxon>
        <taxon>Bacillariaceae</taxon>
        <taxon>Fragilariopsis</taxon>
    </lineage>
</organism>